<protein>
    <recommendedName>
        <fullName evidence="1">F-box domain-containing protein</fullName>
    </recommendedName>
</protein>
<gene>
    <name evidence="2" type="ORF">QCA50_005649</name>
</gene>
<comment type="caution">
    <text evidence="2">The sequence shown here is derived from an EMBL/GenBank/DDBJ whole genome shotgun (WGS) entry which is preliminary data.</text>
</comment>
<dbReference type="Gene3D" id="1.20.1280.50">
    <property type="match status" value="1"/>
</dbReference>
<dbReference type="Gene3D" id="3.80.10.10">
    <property type="entry name" value="Ribonuclease Inhibitor"/>
    <property type="match status" value="1"/>
</dbReference>
<dbReference type="SUPFAM" id="SSF52047">
    <property type="entry name" value="RNI-like"/>
    <property type="match status" value="1"/>
</dbReference>
<dbReference type="InterPro" id="IPR001810">
    <property type="entry name" value="F-box_dom"/>
</dbReference>
<organism evidence="2 3">
    <name type="scientific">Cerrena zonata</name>
    <dbReference type="NCBI Taxonomy" id="2478898"/>
    <lineage>
        <taxon>Eukaryota</taxon>
        <taxon>Fungi</taxon>
        <taxon>Dikarya</taxon>
        <taxon>Basidiomycota</taxon>
        <taxon>Agaricomycotina</taxon>
        <taxon>Agaricomycetes</taxon>
        <taxon>Polyporales</taxon>
        <taxon>Cerrenaceae</taxon>
        <taxon>Cerrena</taxon>
    </lineage>
</organism>
<name>A0AAW0GCA9_9APHY</name>
<evidence type="ECO:0000313" key="2">
    <source>
        <dbReference type="EMBL" id="KAK7690551.1"/>
    </source>
</evidence>
<dbReference type="InterPro" id="IPR036047">
    <property type="entry name" value="F-box-like_dom_sf"/>
</dbReference>
<dbReference type="AlphaFoldDB" id="A0AAW0GCA9"/>
<evidence type="ECO:0000259" key="1">
    <source>
        <dbReference type="Pfam" id="PF12937"/>
    </source>
</evidence>
<reference evidence="2 3" key="1">
    <citation type="submission" date="2022-09" db="EMBL/GenBank/DDBJ databases">
        <authorList>
            <person name="Palmer J.M."/>
        </authorList>
    </citation>
    <scope>NUCLEOTIDE SEQUENCE [LARGE SCALE GENOMIC DNA]</scope>
    <source>
        <strain evidence="2 3">DSM 7382</strain>
    </source>
</reference>
<dbReference type="Proteomes" id="UP001385951">
    <property type="component" value="Unassembled WGS sequence"/>
</dbReference>
<sequence>MTQTDINSKLPPETVDRIIDHLFDDKPSLAACSLVCKQWEPAARFHLFHTITIVYKTFDDLNIIVTERRFDQAEHVLSYTKEYRIDFATNQFTLIDLWPMLPFMPNVHTLCLSALINALEDIAIANPKSESFAIFPNIHTLKLELYSVLSLTPYLLHVIFHMFPNLRNFLMFMPYFTAGTTINDDFDSVVIPQTLRLTFVKFDKPSITPRKFLQVLSSTPTAHSLTSLDLGCLFGTDRYMAFKDVAPEMKKNLQTLRLGLCDPSGLNITTASPLDIDTTRQELALHEFSSLHTFNVIVPDPRSNNIDAHRINIQLIGWIHPDITTIVMEFGSFYKVTAIPSSFPSETWTELAGLIPHFKKLKSLRILRVEDAGANSGPLDDELQVEVSKALPNISSKGLLQF</sequence>
<keyword evidence="3" id="KW-1185">Reference proteome</keyword>
<evidence type="ECO:0000313" key="3">
    <source>
        <dbReference type="Proteomes" id="UP001385951"/>
    </source>
</evidence>
<feature type="domain" description="F-box" evidence="1">
    <location>
        <begin position="9"/>
        <end position="51"/>
    </location>
</feature>
<dbReference type="SUPFAM" id="SSF81383">
    <property type="entry name" value="F-box domain"/>
    <property type="match status" value="1"/>
</dbReference>
<proteinExistence type="predicted"/>
<dbReference type="EMBL" id="JASBNA010000006">
    <property type="protein sequence ID" value="KAK7690551.1"/>
    <property type="molecule type" value="Genomic_DNA"/>
</dbReference>
<accession>A0AAW0GCA9</accession>
<dbReference type="Pfam" id="PF12937">
    <property type="entry name" value="F-box-like"/>
    <property type="match status" value="1"/>
</dbReference>
<dbReference type="InterPro" id="IPR032675">
    <property type="entry name" value="LRR_dom_sf"/>
</dbReference>